<keyword evidence="2" id="KW-1133">Transmembrane helix</keyword>
<dbReference type="InterPro" id="IPR035628">
    <property type="entry name" value="TcpC_C"/>
</dbReference>
<keyword evidence="2" id="KW-0812">Transmembrane</keyword>
<dbReference type="EMBL" id="CP042145">
    <property type="protein sequence ID" value="QDS64638.1"/>
    <property type="molecule type" value="Genomic_DNA"/>
</dbReference>
<dbReference type="InterPro" id="IPR024735">
    <property type="entry name" value="TcpC"/>
</dbReference>
<dbReference type="AlphaFoldDB" id="A0A517IXP7"/>
<reference evidence="3" key="1">
    <citation type="submission" date="2019-07" db="EMBL/GenBank/DDBJ databases">
        <title>Comparative genomics of plasmid bearing Staphylococcus aureus strains isolated from various retail meats.</title>
        <authorList>
            <person name="Neyaz L."/>
            <person name="Karki A.B."/>
            <person name="Fakhr M.K."/>
        </authorList>
    </citation>
    <scope>NUCLEOTIDE SEQUENCE</scope>
    <source>
        <strain evidence="3">B6-55A</strain>
        <plasmid evidence="3">pSALNT106</plasmid>
    </source>
</reference>
<organism evidence="3">
    <name type="scientific">Staphylococcus aureus</name>
    <dbReference type="NCBI Taxonomy" id="1280"/>
    <lineage>
        <taxon>Bacteria</taxon>
        <taxon>Bacillati</taxon>
        <taxon>Bacillota</taxon>
        <taxon>Bacilli</taxon>
        <taxon>Bacillales</taxon>
        <taxon>Staphylococcaceae</taxon>
        <taxon>Staphylococcus</taxon>
    </lineage>
</organism>
<dbReference type="Gene3D" id="3.10.450.540">
    <property type="match status" value="1"/>
</dbReference>
<protein>
    <submittedName>
        <fullName evidence="3">Conjugal transfer protein</fullName>
    </submittedName>
</protein>
<evidence type="ECO:0000256" key="2">
    <source>
        <dbReference type="SAM" id="Phobius"/>
    </source>
</evidence>
<geneLocation type="plasmid" evidence="3">
    <name>pSALNT106</name>
</geneLocation>
<gene>
    <name evidence="3" type="ORF">FP483_14960</name>
</gene>
<dbReference type="CDD" id="cd16428">
    <property type="entry name" value="TcpC_C"/>
    <property type="match status" value="1"/>
</dbReference>
<feature type="transmembrane region" description="Helical" evidence="2">
    <location>
        <begin position="39"/>
        <end position="59"/>
    </location>
</feature>
<keyword evidence="2" id="KW-0472">Membrane</keyword>
<evidence type="ECO:0000313" key="3">
    <source>
        <dbReference type="EMBL" id="QDS64638.1"/>
    </source>
</evidence>
<feature type="compositionally biased region" description="Basic and acidic residues" evidence="1">
    <location>
        <begin position="187"/>
        <end position="206"/>
    </location>
</feature>
<evidence type="ECO:0000256" key="1">
    <source>
        <dbReference type="SAM" id="MobiDB-lite"/>
    </source>
</evidence>
<keyword evidence="3" id="KW-0614">Plasmid</keyword>
<sequence>MNIINKMILSRLSKKGKRFDVPEEERKALPKYRNHRKKIVIIFYTILVLLTILLIASFIRASKANNESKEAVNKTQEIQKKYEDNAETVQYNPNLKLYADKYIDAYMTIPKDGKAKEERQKALADFYPSDYKTPTENTENVERKLNEKEFFNIKRKDKQTIIQYIVSYDLKITEKKEVKVKKKKDKKDKDKKDEYETKTEEKERTETKKALLNIPVKSENNKYVVIEYPHFSTIPSNQLKKATLVKDSLENEKREDNPELKTFVEEFFDKYCKSKSDDMAYLMDNPEGLEDTREVSKISDLRIYPKGDDYVVKAEVLMKDKGSPLENLEHYTLDITKKDGKYYVKKLTTTIGG</sequence>
<dbReference type="RefSeq" id="WP_001021516.1">
    <property type="nucleotide sequence ID" value="NZ_CP012974.1"/>
</dbReference>
<feature type="region of interest" description="Disordered" evidence="1">
    <location>
        <begin position="182"/>
        <end position="206"/>
    </location>
</feature>
<dbReference type="CDD" id="cd16386">
    <property type="entry name" value="TcpC_N"/>
    <property type="match status" value="1"/>
</dbReference>
<accession>A0A517IXP7</accession>
<name>A0A517IXP7_STAAU</name>
<proteinExistence type="predicted"/>
<dbReference type="Pfam" id="PF12642">
    <property type="entry name" value="TpcC"/>
    <property type="match status" value="1"/>
</dbReference>